<accession>A0AAX3BC58</accession>
<name>A0AAX3BC58_9SPIR</name>
<dbReference type="EMBL" id="CP073355">
    <property type="protein sequence ID" value="URA09902.1"/>
    <property type="molecule type" value="Genomic_DNA"/>
</dbReference>
<feature type="domain" description="SH3b" evidence="1">
    <location>
        <begin position="316"/>
        <end position="394"/>
    </location>
</feature>
<evidence type="ECO:0000313" key="3">
    <source>
        <dbReference type="Proteomes" id="UP001056539"/>
    </source>
</evidence>
<dbReference type="Gene3D" id="2.30.30.40">
    <property type="entry name" value="SH3 Domains"/>
    <property type="match status" value="1"/>
</dbReference>
<dbReference type="RefSeq" id="WP_271435035.1">
    <property type="nucleotide sequence ID" value="NZ_CP073355.1"/>
</dbReference>
<evidence type="ECO:0000313" key="2">
    <source>
        <dbReference type="EMBL" id="URA09902.1"/>
    </source>
</evidence>
<reference evidence="2" key="2">
    <citation type="submission" date="2022-06" db="EMBL/GenBank/DDBJ databases">
        <title>Thermospira aquatica gen. nov., sp. nov.</title>
        <authorList>
            <person name="Ben Ali Gam Z."/>
            <person name="Labat M."/>
        </authorList>
    </citation>
    <scope>NUCLEOTIDE SEQUENCE</scope>
    <source>
        <strain evidence="2">F1F22</strain>
    </source>
</reference>
<sequence>MKRIILMCCFFLEFASGADKLYSMMRPLNGNTVLIITEAPLFREPSMFAPVLTKIPILEFVVLLSNREFILENKKEEWYFIGAYLTNLFSYESAKIKGWLERKYIAGIDDFKPAKRIQKEMLLISEDAEDTGYYRIYSNGIWAIFFEDTKTTLYGQIYQCLLNENVYLLGNHTMSFFIREDEIYAPFATKILTNSADYPNWIKEKECPLNIGGYYTVIGNDVPVRSIYFIDKLLLKLKRGTKVKLLEWMDKKEKIGDKTGYWARVDTGIKDKNGDTIKGWILDVYIEEESNSSIQSTNKLKLLNVTNSGVNSCEKEDYHILTGDNVNVRSEASTNSAVLLKLKKGARVKLLERSDVTFTIGDRTGYWVYIDTGVKDKEGNTIKGWVVDIYLKEE</sequence>
<dbReference type="AlphaFoldDB" id="A0AAX3BC58"/>
<dbReference type="InterPro" id="IPR003646">
    <property type="entry name" value="SH3-like_bac-type"/>
</dbReference>
<protein>
    <submittedName>
        <fullName evidence="2">SH3 domain-containing protein</fullName>
    </submittedName>
</protein>
<organism evidence="2 3">
    <name type="scientific">Thermospira aquatica</name>
    <dbReference type="NCBI Taxonomy" id="2828656"/>
    <lineage>
        <taxon>Bacteria</taxon>
        <taxon>Pseudomonadati</taxon>
        <taxon>Spirochaetota</taxon>
        <taxon>Spirochaetia</taxon>
        <taxon>Brevinematales</taxon>
        <taxon>Thermospiraceae</taxon>
        <taxon>Thermospira</taxon>
    </lineage>
</organism>
<dbReference type="KEGG" id="taqu:KDW03_10520"/>
<dbReference type="Pfam" id="PF08239">
    <property type="entry name" value="SH3_3"/>
    <property type="match status" value="1"/>
</dbReference>
<dbReference type="PROSITE" id="PS51781">
    <property type="entry name" value="SH3B"/>
    <property type="match status" value="1"/>
</dbReference>
<proteinExistence type="predicted"/>
<evidence type="ECO:0000259" key="1">
    <source>
        <dbReference type="PROSITE" id="PS51781"/>
    </source>
</evidence>
<gene>
    <name evidence="2" type="ORF">KDW03_10520</name>
</gene>
<dbReference type="Proteomes" id="UP001056539">
    <property type="component" value="Chromosome"/>
</dbReference>
<reference evidence="2" key="1">
    <citation type="submission" date="2021-04" db="EMBL/GenBank/DDBJ databases">
        <authorList>
            <person name="Postec A."/>
        </authorList>
    </citation>
    <scope>NUCLEOTIDE SEQUENCE</scope>
    <source>
        <strain evidence="2">F1F22</strain>
    </source>
</reference>
<keyword evidence="3" id="KW-1185">Reference proteome</keyword>